<dbReference type="KEGG" id="cko:CKO_01775"/>
<sequence>MSVCAVNVDCTVRASQRKKCINRFWKRKINGLQPAGIHYCCMKSEYICEEKNK</sequence>
<dbReference type="AlphaFoldDB" id="A8AHE1"/>
<protein>
    <submittedName>
        <fullName evidence="1">Uncharacterized protein</fullName>
    </submittedName>
</protein>
<name>A8AHE1_CITK8</name>
<dbReference type="EMBL" id="CP000822">
    <property type="protein sequence ID" value="ABV12904.1"/>
    <property type="molecule type" value="Genomic_DNA"/>
</dbReference>
<proteinExistence type="predicted"/>
<gene>
    <name evidence="1" type="ordered locus">CKO_01775</name>
</gene>
<organism evidence="1 2">
    <name type="scientific">Citrobacter koseri (strain ATCC BAA-895 / CDC 4225-83 / SGSC4696)</name>
    <dbReference type="NCBI Taxonomy" id="290338"/>
    <lineage>
        <taxon>Bacteria</taxon>
        <taxon>Pseudomonadati</taxon>
        <taxon>Pseudomonadota</taxon>
        <taxon>Gammaproteobacteria</taxon>
        <taxon>Enterobacterales</taxon>
        <taxon>Enterobacteriaceae</taxon>
        <taxon>Citrobacter</taxon>
    </lineage>
</organism>
<accession>A8AHE1</accession>
<reference evidence="1 2" key="1">
    <citation type="submission" date="2007-08" db="EMBL/GenBank/DDBJ databases">
        <authorList>
            <consortium name="The Citrobacter koseri Genome Sequencing Project"/>
            <person name="McClelland M."/>
            <person name="Sanderson E.K."/>
            <person name="Porwollik S."/>
            <person name="Spieth J."/>
            <person name="Clifton W.S."/>
            <person name="Latreille P."/>
            <person name="Courtney L."/>
            <person name="Wang C."/>
            <person name="Pepin K."/>
            <person name="Bhonagiri V."/>
            <person name="Nash W."/>
            <person name="Johnson M."/>
            <person name="Thiruvilangam P."/>
            <person name="Wilson R."/>
        </authorList>
    </citation>
    <scope>NUCLEOTIDE SEQUENCE [LARGE SCALE GENOMIC DNA]</scope>
    <source>
        <strain evidence="2">ATCC BAA-895 / CDC 4225-83 / SGSC4696</strain>
    </source>
</reference>
<dbReference type="Proteomes" id="UP000008148">
    <property type="component" value="Chromosome"/>
</dbReference>
<evidence type="ECO:0000313" key="1">
    <source>
        <dbReference type="EMBL" id="ABV12904.1"/>
    </source>
</evidence>
<evidence type="ECO:0000313" key="2">
    <source>
        <dbReference type="Proteomes" id="UP000008148"/>
    </source>
</evidence>
<keyword evidence="2" id="KW-1185">Reference proteome</keyword>
<dbReference type="HOGENOM" id="CLU_3059944_0_0_6"/>
<dbReference type="STRING" id="290338.CKO_01775"/>